<dbReference type="InterPro" id="IPR035959">
    <property type="entry name" value="RutC-like_sf"/>
</dbReference>
<evidence type="ECO:0000313" key="1">
    <source>
        <dbReference type="EMBL" id="TDD17772.1"/>
    </source>
</evidence>
<accession>A0A4R4WFT0</accession>
<dbReference type="SUPFAM" id="SSF55298">
    <property type="entry name" value="YjgF-like"/>
    <property type="match status" value="1"/>
</dbReference>
<comment type="caution">
    <text evidence="1">The sequence shown here is derived from an EMBL/GenBank/DDBJ whole genome shotgun (WGS) entry which is preliminary data.</text>
</comment>
<dbReference type="InterPro" id="IPR006175">
    <property type="entry name" value="YjgF/YER057c/UK114"/>
</dbReference>
<gene>
    <name evidence="1" type="ORF">E1294_26770</name>
</gene>
<organism evidence="1 2">
    <name type="scientific">Nonomuraea diastatica</name>
    <dbReference type="NCBI Taxonomy" id="1848329"/>
    <lineage>
        <taxon>Bacteria</taxon>
        <taxon>Bacillati</taxon>
        <taxon>Actinomycetota</taxon>
        <taxon>Actinomycetes</taxon>
        <taxon>Streptosporangiales</taxon>
        <taxon>Streptosporangiaceae</taxon>
        <taxon>Nonomuraea</taxon>
    </lineage>
</organism>
<dbReference type="Pfam" id="PF01042">
    <property type="entry name" value="Ribonuc_L-PSP"/>
    <property type="match status" value="1"/>
</dbReference>
<dbReference type="Proteomes" id="UP000294543">
    <property type="component" value="Unassembled WGS sequence"/>
</dbReference>
<dbReference type="EMBL" id="SMKP01000081">
    <property type="protein sequence ID" value="TDD17772.1"/>
    <property type="molecule type" value="Genomic_DNA"/>
</dbReference>
<protein>
    <submittedName>
        <fullName evidence="1">RidA family protein</fullName>
    </submittedName>
</protein>
<dbReference type="OrthoDB" id="3212792at2"/>
<evidence type="ECO:0000313" key="2">
    <source>
        <dbReference type="Proteomes" id="UP000294543"/>
    </source>
</evidence>
<dbReference type="RefSeq" id="WP_132512744.1">
    <property type="nucleotide sequence ID" value="NZ_SMKP01000081.1"/>
</dbReference>
<name>A0A4R4WFT0_9ACTN</name>
<sequence length="107" mass="11023">MACGIFIAGQYASDGDGHVTSEAEQAEQSFANLDSALAAAGLDFRHVLQIRTHIVGHDAAKLEILARAVQEIWGDLPPTQTLTGVAALALPGMLFEVDAVALAGGAP</sequence>
<proteinExistence type="predicted"/>
<dbReference type="CDD" id="cd00448">
    <property type="entry name" value="YjgF_YER057c_UK114_family"/>
    <property type="match status" value="1"/>
</dbReference>
<dbReference type="AlphaFoldDB" id="A0A4R4WFT0"/>
<dbReference type="Gene3D" id="3.30.1330.40">
    <property type="entry name" value="RutC-like"/>
    <property type="match status" value="1"/>
</dbReference>
<keyword evidence="2" id="KW-1185">Reference proteome</keyword>
<reference evidence="1 2" key="1">
    <citation type="submission" date="2019-03" db="EMBL/GenBank/DDBJ databases">
        <title>Draft genome sequences of novel Actinobacteria.</title>
        <authorList>
            <person name="Sahin N."/>
            <person name="Ay H."/>
            <person name="Saygin H."/>
        </authorList>
    </citation>
    <scope>NUCLEOTIDE SEQUENCE [LARGE SCALE GENOMIC DNA]</scope>
    <source>
        <strain evidence="1 2">KC712</strain>
    </source>
</reference>